<protein>
    <recommendedName>
        <fullName evidence="2">mitogen-activated protein kinase kinase kinase</fullName>
        <ecNumber evidence="2">2.7.11.25</ecNumber>
    </recommendedName>
</protein>
<keyword evidence="3" id="KW-0808">Transferase</keyword>
<proteinExistence type="inferred from homology"/>
<evidence type="ECO:0000259" key="11">
    <source>
        <dbReference type="PROSITE" id="PS50011"/>
    </source>
</evidence>
<comment type="catalytic activity">
    <reaction evidence="8">
        <text>L-seryl-[protein] + ATP = O-phospho-L-seryl-[protein] + ADP + H(+)</text>
        <dbReference type="Rhea" id="RHEA:17989"/>
        <dbReference type="Rhea" id="RHEA-COMP:9863"/>
        <dbReference type="Rhea" id="RHEA-COMP:11604"/>
        <dbReference type="ChEBI" id="CHEBI:15378"/>
        <dbReference type="ChEBI" id="CHEBI:29999"/>
        <dbReference type="ChEBI" id="CHEBI:30616"/>
        <dbReference type="ChEBI" id="CHEBI:83421"/>
        <dbReference type="ChEBI" id="CHEBI:456216"/>
        <dbReference type="EC" id="2.7.11.25"/>
    </reaction>
</comment>
<dbReference type="GO" id="GO:0005524">
    <property type="term" value="F:ATP binding"/>
    <property type="evidence" value="ECO:0007669"/>
    <property type="project" value="UniProtKB-UniRule"/>
</dbReference>
<dbReference type="AlphaFoldDB" id="A0A371FQL9"/>
<dbReference type="Pfam" id="PF00069">
    <property type="entry name" value="Pkinase"/>
    <property type="match status" value="1"/>
</dbReference>
<evidence type="ECO:0000256" key="3">
    <source>
        <dbReference type="ARBA" id="ARBA00022679"/>
    </source>
</evidence>
<evidence type="ECO:0000256" key="9">
    <source>
        <dbReference type="PROSITE-ProRule" id="PRU10141"/>
    </source>
</evidence>
<comment type="similarity">
    <text evidence="1">Belongs to the protein kinase superfamily. STE Ser/Thr protein kinase family. MAP kinase kinase kinase subfamily.</text>
</comment>
<dbReference type="InterPro" id="IPR000719">
    <property type="entry name" value="Prot_kinase_dom"/>
</dbReference>
<evidence type="ECO:0000256" key="5">
    <source>
        <dbReference type="ARBA" id="ARBA00022777"/>
    </source>
</evidence>
<feature type="region of interest" description="Disordered" evidence="10">
    <location>
        <begin position="241"/>
        <end position="317"/>
    </location>
</feature>
<feature type="non-terminal residue" evidence="12">
    <location>
        <position position="1"/>
    </location>
</feature>
<evidence type="ECO:0000256" key="1">
    <source>
        <dbReference type="ARBA" id="ARBA00006529"/>
    </source>
</evidence>
<feature type="compositionally biased region" description="Low complexity" evidence="10">
    <location>
        <begin position="82"/>
        <end position="98"/>
    </location>
</feature>
<evidence type="ECO:0000256" key="6">
    <source>
        <dbReference type="ARBA" id="ARBA00022840"/>
    </source>
</evidence>
<evidence type="ECO:0000256" key="10">
    <source>
        <dbReference type="SAM" id="MobiDB-lite"/>
    </source>
</evidence>
<comment type="caution">
    <text evidence="12">The sequence shown here is derived from an EMBL/GenBank/DDBJ whole genome shotgun (WGS) entry which is preliminary data.</text>
</comment>
<dbReference type="PANTHER" id="PTHR48016:SF5">
    <property type="entry name" value="MITOGEN-ACTIVATED PROTEIN KINASE KINASE KINASE 5"/>
    <property type="match status" value="1"/>
</dbReference>
<accession>A0A371FQL9</accession>
<dbReference type="SUPFAM" id="SSF56112">
    <property type="entry name" value="Protein kinase-like (PK-like)"/>
    <property type="match status" value="1"/>
</dbReference>
<feature type="compositionally biased region" description="Polar residues" evidence="10">
    <location>
        <begin position="308"/>
        <end position="317"/>
    </location>
</feature>
<dbReference type="InterPro" id="IPR011009">
    <property type="entry name" value="Kinase-like_dom_sf"/>
</dbReference>
<dbReference type="GO" id="GO:0005737">
    <property type="term" value="C:cytoplasm"/>
    <property type="evidence" value="ECO:0007669"/>
    <property type="project" value="TreeGrafter"/>
</dbReference>
<evidence type="ECO:0000256" key="4">
    <source>
        <dbReference type="ARBA" id="ARBA00022741"/>
    </source>
</evidence>
<sequence length="683" mass="75174">MRWLPNLIFSHSQSSSTSSSTTTTTPSSSSSSSTTLNSSTSSVPDPRKNSRSAWLFGGSSKRPTRTRKLSHVPDLDGVVVPPLSRSSSTFDRSSIVSVEPQPLPLPRDADYRFPSPKDAAVDASLPAGFRMRSVFASQDARKNMEHVETRVAGVVRQDTSGCASTSSQGDNLWSNVPVRSAPTSPFASPRIGSKNNIRNDDFVPYYYVTPKVNHFWSAPEMPTLCDPSAPAFFDLSALRTADSTPSPRQSPRGKSPTQHPKSPPGPSPSYIPPRLSLDTSTPRRETFTVHPLPLPPSAGPPLPSPSATFSQPKTESLPMKNQWQKGKLIGRGTFGTVYVATNRKTGALCAMKEVEIFSDDPKSAECIKQLEQEIKVLSSLKHPNIVQYYGSEIVEDRFYIYLEYVHPGSMNKYVRDHCGAITECVVRSFTRHILSGLAYLHSKKTIHRDIKGANLLVDSAGVVKLADFGMAKHLTGHVAELSLKGSPYWMAPELMQAVVLKDNSSDLAFGVDIWSLGCTIIEMFTGKPPWSEYEGVSTKALYSIIRIVIENRTPTFGNTDNMSSLIMQAAAMFKVMKDTPPIPETLSAEGKDFLRLCFMRNPAERPTASVLLDHRFLKNLEQPDVSSSMQLYNGTTLMDTYSPKELFENKFDQISIPTAQFARGKLATESNKLVHYGVYSMGI</sequence>
<feature type="compositionally biased region" description="Low complexity" evidence="10">
    <location>
        <begin position="10"/>
        <end position="42"/>
    </location>
</feature>
<evidence type="ECO:0000313" key="12">
    <source>
        <dbReference type="EMBL" id="RDX80618.1"/>
    </source>
</evidence>
<keyword evidence="4 9" id="KW-0547">Nucleotide-binding</keyword>
<keyword evidence="5 12" id="KW-0418">Kinase</keyword>
<keyword evidence="13" id="KW-1185">Reference proteome</keyword>
<dbReference type="SMART" id="SM00220">
    <property type="entry name" value="S_TKc"/>
    <property type="match status" value="1"/>
</dbReference>
<evidence type="ECO:0000313" key="13">
    <source>
        <dbReference type="Proteomes" id="UP000257109"/>
    </source>
</evidence>
<name>A0A371FQL9_MUCPR</name>
<dbReference type="EC" id="2.7.11.25" evidence="2"/>
<keyword evidence="6 9" id="KW-0067">ATP-binding</keyword>
<feature type="binding site" evidence="9">
    <location>
        <position position="352"/>
    </location>
    <ligand>
        <name>ATP</name>
        <dbReference type="ChEBI" id="CHEBI:30616"/>
    </ligand>
</feature>
<dbReference type="EMBL" id="QJKJ01008155">
    <property type="protein sequence ID" value="RDX80618.1"/>
    <property type="molecule type" value="Genomic_DNA"/>
</dbReference>
<dbReference type="PROSITE" id="PS50011">
    <property type="entry name" value="PROTEIN_KINASE_DOM"/>
    <property type="match status" value="1"/>
</dbReference>
<feature type="domain" description="Protein kinase" evidence="11">
    <location>
        <begin position="323"/>
        <end position="617"/>
    </location>
</feature>
<dbReference type="STRING" id="157652.A0A371FQL9"/>
<evidence type="ECO:0000256" key="2">
    <source>
        <dbReference type="ARBA" id="ARBA00012406"/>
    </source>
</evidence>
<feature type="region of interest" description="Disordered" evidence="10">
    <location>
        <begin position="82"/>
        <end position="101"/>
    </location>
</feature>
<feature type="compositionally biased region" description="Pro residues" evidence="10">
    <location>
        <begin position="292"/>
        <end position="304"/>
    </location>
</feature>
<organism evidence="12 13">
    <name type="scientific">Mucuna pruriens</name>
    <name type="common">Velvet bean</name>
    <name type="synonym">Dolichos pruriens</name>
    <dbReference type="NCBI Taxonomy" id="157652"/>
    <lineage>
        <taxon>Eukaryota</taxon>
        <taxon>Viridiplantae</taxon>
        <taxon>Streptophyta</taxon>
        <taxon>Embryophyta</taxon>
        <taxon>Tracheophyta</taxon>
        <taxon>Spermatophyta</taxon>
        <taxon>Magnoliopsida</taxon>
        <taxon>eudicotyledons</taxon>
        <taxon>Gunneridae</taxon>
        <taxon>Pentapetalae</taxon>
        <taxon>rosids</taxon>
        <taxon>fabids</taxon>
        <taxon>Fabales</taxon>
        <taxon>Fabaceae</taxon>
        <taxon>Papilionoideae</taxon>
        <taxon>50 kb inversion clade</taxon>
        <taxon>NPAAA clade</taxon>
        <taxon>indigoferoid/millettioid clade</taxon>
        <taxon>Phaseoleae</taxon>
        <taxon>Mucuna</taxon>
    </lineage>
</organism>
<gene>
    <name evidence="12" type="primary">MAPKKK5</name>
    <name evidence="12" type="ORF">CR513_38805</name>
</gene>
<dbReference type="GO" id="GO:0004709">
    <property type="term" value="F:MAP kinase kinase kinase activity"/>
    <property type="evidence" value="ECO:0007669"/>
    <property type="project" value="UniProtKB-EC"/>
</dbReference>
<dbReference type="Gene3D" id="1.10.510.10">
    <property type="entry name" value="Transferase(Phosphotransferase) domain 1"/>
    <property type="match status" value="1"/>
</dbReference>
<evidence type="ECO:0000256" key="7">
    <source>
        <dbReference type="ARBA" id="ARBA00047559"/>
    </source>
</evidence>
<dbReference type="PROSITE" id="PS00107">
    <property type="entry name" value="PROTEIN_KINASE_ATP"/>
    <property type="match status" value="1"/>
</dbReference>
<dbReference type="PANTHER" id="PTHR48016">
    <property type="entry name" value="MAP KINASE KINASE KINASE SSK2-RELATED-RELATED"/>
    <property type="match status" value="1"/>
</dbReference>
<feature type="compositionally biased region" description="Pro residues" evidence="10">
    <location>
        <begin position="261"/>
        <end position="271"/>
    </location>
</feature>
<reference evidence="12" key="1">
    <citation type="submission" date="2018-05" db="EMBL/GenBank/DDBJ databases">
        <title>Draft genome of Mucuna pruriens seed.</title>
        <authorList>
            <person name="Nnadi N.E."/>
            <person name="Vos R."/>
            <person name="Hasami M.H."/>
            <person name="Devisetty U.K."/>
            <person name="Aguiy J.C."/>
        </authorList>
    </citation>
    <scope>NUCLEOTIDE SEQUENCE [LARGE SCALE GENOMIC DNA]</scope>
    <source>
        <strain evidence="12">JCA_2017</strain>
    </source>
</reference>
<dbReference type="Proteomes" id="UP000257109">
    <property type="component" value="Unassembled WGS sequence"/>
</dbReference>
<evidence type="ECO:0000256" key="8">
    <source>
        <dbReference type="ARBA" id="ARBA00048329"/>
    </source>
</evidence>
<dbReference type="Gene3D" id="3.30.200.20">
    <property type="entry name" value="Phosphorylase Kinase, domain 1"/>
    <property type="match status" value="1"/>
</dbReference>
<dbReference type="InterPro" id="IPR050538">
    <property type="entry name" value="MAP_kinase_kinase_kinase"/>
</dbReference>
<feature type="region of interest" description="Disordered" evidence="10">
    <location>
        <begin position="1"/>
        <end position="76"/>
    </location>
</feature>
<dbReference type="InterPro" id="IPR017441">
    <property type="entry name" value="Protein_kinase_ATP_BS"/>
</dbReference>
<comment type="catalytic activity">
    <reaction evidence="7">
        <text>L-threonyl-[protein] + ATP = O-phospho-L-threonyl-[protein] + ADP + H(+)</text>
        <dbReference type="Rhea" id="RHEA:46608"/>
        <dbReference type="Rhea" id="RHEA-COMP:11060"/>
        <dbReference type="Rhea" id="RHEA-COMP:11605"/>
        <dbReference type="ChEBI" id="CHEBI:15378"/>
        <dbReference type="ChEBI" id="CHEBI:30013"/>
        <dbReference type="ChEBI" id="CHEBI:30616"/>
        <dbReference type="ChEBI" id="CHEBI:61977"/>
        <dbReference type="ChEBI" id="CHEBI:456216"/>
        <dbReference type="EC" id="2.7.11.25"/>
    </reaction>
</comment>
<dbReference type="OrthoDB" id="266718at2759"/>